<evidence type="ECO:0000259" key="4">
    <source>
        <dbReference type="PROSITE" id="PS50911"/>
    </source>
</evidence>
<dbReference type="PROSITE" id="PS50911">
    <property type="entry name" value="CHAP"/>
    <property type="match status" value="1"/>
</dbReference>
<keyword evidence="3" id="KW-0472">Membrane</keyword>
<dbReference type="Gene3D" id="1.10.530.10">
    <property type="match status" value="1"/>
</dbReference>
<dbReference type="Pfam" id="PF01832">
    <property type="entry name" value="Glucosaminidase"/>
    <property type="match status" value="1"/>
</dbReference>
<evidence type="ECO:0000256" key="2">
    <source>
        <dbReference type="SAM" id="MobiDB-lite"/>
    </source>
</evidence>
<evidence type="ECO:0000256" key="3">
    <source>
        <dbReference type="SAM" id="Phobius"/>
    </source>
</evidence>
<dbReference type="InterPro" id="IPR038765">
    <property type="entry name" value="Papain-like_cys_pep_sf"/>
</dbReference>
<feature type="transmembrane region" description="Helical" evidence="3">
    <location>
        <begin position="12"/>
        <end position="38"/>
    </location>
</feature>
<sequence length="430" mass="46099">SLSETLQQNQKRIVFGLLSFFLPIFLVFGGLLFFLLLLTSTSDTSKNDCIQPSINNPTDATDTPKSIEQFVKSHKDAYLLSWKAGGFLPSASISQTMVENGFNFTNPSGTSFWQAHNMGGVKTSKKEDFPVTLATFGQDSVDISGTKPGSNVGDGTGGAYTWFKDYNAGIVGKAEFMAHQTLYTGAINNTDGLSTLSAIYSGGWATDPTYLMKLQATYNSLGKQFQWLDQEAIQKYGNAPFKKSELVPNIPGKSPITNEKSGKNSDCVVTSDTSDQVTGQNTAPSLEVPSAYKGKLTLPPIDSNDYAGNNYPFGQCTWYAYNRMAQIGKPIEWFSGDGGNGAGWANSARAKGYTVVKGKPSVGWVASMQGGIGGSAPPYGHVAVVEYVNSDGSILVSEANVINQGSGTRSWRVLDRATVEQIDFIQGKGA</sequence>
<dbReference type="HOGENOM" id="CLU_636978_0_0_9"/>
<gene>
    <name evidence="5" type="ORF">HMPREF9498_01525</name>
</gene>
<protein>
    <submittedName>
        <fullName evidence="5">CHAP domain protein</fullName>
    </submittedName>
</protein>
<evidence type="ECO:0000256" key="1">
    <source>
        <dbReference type="ARBA" id="ARBA00010266"/>
    </source>
</evidence>
<dbReference type="InterPro" id="IPR002901">
    <property type="entry name" value="MGlyc_endo_b_GlcNAc-like_dom"/>
</dbReference>
<dbReference type="Proteomes" id="UP000004846">
    <property type="component" value="Unassembled WGS sequence"/>
</dbReference>
<feature type="compositionally biased region" description="Polar residues" evidence="2">
    <location>
        <begin position="267"/>
        <end position="284"/>
    </location>
</feature>
<accession>A0A125W6B9</accession>
<feature type="non-terminal residue" evidence="5">
    <location>
        <position position="1"/>
    </location>
</feature>
<feature type="region of interest" description="Disordered" evidence="2">
    <location>
        <begin position="247"/>
        <end position="285"/>
    </location>
</feature>
<dbReference type="Gene3D" id="3.90.1720.10">
    <property type="entry name" value="endopeptidase domain like (from Nostoc punctiforme)"/>
    <property type="match status" value="1"/>
</dbReference>
<comment type="caution">
    <text evidence="5">The sequence shown here is derived from an EMBL/GenBank/DDBJ whole genome shotgun (WGS) entry which is preliminary data.</text>
</comment>
<name>A0A125W6B9_ENTFL</name>
<keyword evidence="3" id="KW-0812">Transmembrane</keyword>
<proteinExistence type="inferred from homology"/>
<comment type="similarity">
    <text evidence="1">Belongs to the glycosyl hydrolase 73 family.</text>
</comment>
<feature type="domain" description="Peptidase C51" evidence="4">
    <location>
        <begin position="291"/>
        <end position="426"/>
    </location>
</feature>
<reference evidence="5 6" key="1">
    <citation type="submission" date="2010-07" db="EMBL/GenBank/DDBJ databases">
        <authorList>
            <person name="Sid Ahmed O."/>
        </authorList>
    </citation>
    <scope>NUCLEOTIDE SEQUENCE [LARGE SCALE GENOMIC DNA]</scope>
    <source>
        <strain evidence="5 6">TX4248</strain>
    </source>
</reference>
<organism evidence="5 6">
    <name type="scientific">Enterococcus faecalis TX4248</name>
    <dbReference type="NCBI Taxonomy" id="749495"/>
    <lineage>
        <taxon>Bacteria</taxon>
        <taxon>Bacillati</taxon>
        <taxon>Bacillota</taxon>
        <taxon>Bacilli</taxon>
        <taxon>Lactobacillales</taxon>
        <taxon>Enterococcaceae</taxon>
        <taxon>Enterococcus</taxon>
    </lineage>
</organism>
<dbReference type="GO" id="GO:0004040">
    <property type="term" value="F:amidase activity"/>
    <property type="evidence" value="ECO:0007669"/>
    <property type="project" value="InterPro"/>
</dbReference>
<keyword evidence="3" id="KW-1133">Transmembrane helix</keyword>
<evidence type="ECO:0000313" key="6">
    <source>
        <dbReference type="Proteomes" id="UP000004846"/>
    </source>
</evidence>
<dbReference type="AlphaFoldDB" id="A0A125W6B9"/>
<dbReference type="EMBL" id="AEBR01000049">
    <property type="protein sequence ID" value="EFM82844.1"/>
    <property type="molecule type" value="Genomic_DNA"/>
</dbReference>
<dbReference type="Pfam" id="PF05257">
    <property type="entry name" value="CHAP"/>
    <property type="match status" value="1"/>
</dbReference>
<evidence type="ECO:0000313" key="5">
    <source>
        <dbReference type="EMBL" id="EFM82844.1"/>
    </source>
</evidence>
<dbReference type="SUPFAM" id="SSF54001">
    <property type="entry name" value="Cysteine proteinases"/>
    <property type="match status" value="1"/>
</dbReference>
<dbReference type="InterPro" id="IPR007921">
    <property type="entry name" value="CHAP_dom"/>
</dbReference>